<protein>
    <submittedName>
        <fullName evidence="2">Uncharacterized protein</fullName>
    </submittedName>
</protein>
<evidence type="ECO:0000313" key="3">
    <source>
        <dbReference type="Proteomes" id="UP000233551"/>
    </source>
</evidence>
<feature type="compositionally biased region" description="Basic and acidic residues" evidence="1">
    <location>
        <begin position="26"/>
        <end position="37"/>
    </location>
</feature>
<organism evidence="2 3">
    <name type="scientific">Punica granatum</name>
    <name type="common">Pomegranate</name>
    <dbReference type="NCBI Taxonomy" id="22663"/>
    <lineage>
        <taxon>Eukaryota</taxon>
        <taxon>Viridiplantae</taxon>
        <taxon>Streptophyta</taxon>
        <taxon>Embryophyta</taxon>
        <taxon>Tracheophyta</taxon>
        <taxon>Spermatophyta</taxon>
        <taxon>Magnoliopsida</taxon>
        <taxon>eudicotyledons</taxon>
        <taxon>Gunneridae</taxon>
        <taxon>Pentapetalae</taxon>
        <taxon>rosids</taxon>
        <taxon>malvids</taxon>
        <taxon>Myrtales</taxon>
        <taxon>Lythraceae</taxon>
        <taxon>Punica</taxon>
    </lineage>
</organism>
<proteinExistence type="predicted"/>
<feature type="region of interest" description="Disordered" evidence="1">
    <location>
        <begin position="136"/>
        <end position="244"/>
    </location>
</feature>
<feature type="compositionally biased region" description="Polar residues" evidence="1">
    <location>
        <begin position="1"/>
        <end position="10"/>
    </location>
</feature>
<dbReference type="EMBL" id="PGOL01001604">
    <property type="protein sequence ID" value="PKI56381.1"/>
    <property type="molecule type" value="Genomic_DNA"/>
</dbReference>
<feature type="compositionally biased region" description="Polar residues" evidence="1">
    <location>
        <begin position="163"/>
        <end position="179"/>
    </location>
</feature>
<reference evidence="2 3" key="1">
    <citation type="submission" date="2017-11" db="EMBL/GenBank/DDBJ databases">
        <title>De-novo sequencing of pomegranate (Punica granatum L.) genome.</title>
        <authorList>
            <person name="Akparov Z."/>
            <person name="Amiraslanov A."/>
            <person name="Hajiyeva S."/>
            <person name="Abbasov M."/>
            <person name="Kaur K."/>
            <person name="Hamwieh A."/>
            <person name="Solovyev V."/>
            <person name="Salamov A."/>
            <person name="Braich B."/>
            <person name="Kosarev P."/>
            <person name="Mahmoud A."/>
            <person name="Hajiyev E."/>
            <person name="Babayeva S."/>
            <person name="Izzatullayeva V."/>
            <person name="Mammadov A."/>
            <person name="Mammadov A."/>
            <person name="Sharifova S."/>
            <person name="Ojaghi J."/>
            <person name="Eynullazada K."/>
            <person name="Bayramov B."/>
            <person name="Abdulazimova A."/>
            <person name="Shahmuradov I."/>
        </authorList>
    </citation>
    <scope>NUCLEOTIDE SEQUENCE [LARGE SCALE GENOMIC DNA]</scope>
    <source>
        <strain evidence="3">cv. AG2017</strain>
        <tissue evidence="2">Leaf</tissue>
    </source>
</reference>
<dbReference type="Proteomes" id="UP000233551">
    <property type="component" value="Unassembled WGS sequence"/>
</dbReference>
<dbReference type="AlphaFoldDB" id="A0A2I0JJC7"/>
<keyword evidence="3" id="KW-1185">Reference proteome</keyword>
<name>A0A2I0JJC7_PUNGR</name>
<accession>A0A2I0JJC7</accession>
<sequence length="244" mass="26785">MAGNNPSRTIGNILASIDAAGTTSSRDGEDPKFPKPYEKLDQARPGKVVTWPNQISTGLRFSLHPDMVDVCQAYTIAPTQLSFNTHPSLSTYRPTSVGCNLGTSVVCHISSIAHLLHCFQAKTGLPTQLSAFALAPPPGLRPLKRHPEGAKESGAPMKRRPGNSRTTIVIRDNTSPPQNQEEKEEEKEVSFRQRSKKKKTPIIDQSTGEEMTPPALEPPSLWHHQQQQREQPPLHQPPLSTSPS</sequence>
<comment type="caution">
    <text evidence="2">The sequence shown here is derived from an EMBL/GenBank/DDBJ whole genome shotgun (WGS) entry which is preliminary data.</text>
</comment>
<evidence type="ECO:0000256" key="1">
    <source>
        <dbReference type="SAM" id="MobiDB-lite"/>
    </source>
</evidence>
<feature type="compositionally biased region" description="Low complexity" evidence="1">
    <location>
        <begin position="221"/>
        <end position="244"/>
    </location>
</feature>
<gene>
    <name evidence="2" type="ORF">CRG98_023223</name>
</gene>
<evidence type="ECO:0000313" key="2">
    <source>
        <dbReference type="EMBL" id="PKI56381.1"/>
    </source>
</evidence>
<feature type="region of interest" description="Disordered" evidence="1">
    <location>
        <begin position="1"/>
        <end position="37"/>
    </location>
</feature>